<evidence type="ECO:0000256" key="1">
    <source>
        <dbReference type="ARBA" id="ARBA00022676"/>
    </source>
</evidence>
<organism evidence="4 5">
    <name type="scientific">Brachyspira pilosicoli P43/6/78</name>
    <dbReference type="NCBI Taxonomy" id="1042417"/>
    <lineage>
        <taxon>Bacteria</taxon>
        <taxon>Pseudomonadati</taxon>
        <taxon>Spirochaetota</taxon>
        <taxon>Spirochaetia</taxon>
        <taxon>Brachyspirales</taxon>
        <taxon>Brachyspiraceae</taxon>
        <taxon>Brachyspira</taxon>
    </lineage>
</organism>
<dbReference type="CDD" id="cd04194">
    <property type="entry name" value="GT8_A4GalT_like"/>
    <property type="match status" value="1"/>
</dbReference>
<dbReference type="PANTHER" id="PTHR13778:SF47">
    <property type="entry name" value="LIPOPOLYSACCHARIDE 1,3-GALACTOSYLTRANSFERASE"/>
    <property type="match status" value="1"/>
</dbReference>
<dbReference type="Proteomes" id="UP000010793">
    <property type="component" value="Chromosome"/>
</dbReference>
<keyword evidence="3" id="KW-0479">Metal-binding</keyword>
<evidence type="ECO:0000256" key="3">
    <source>
        <dbReference type="ARBA" id="ARBA00022723"/>
    </source>
</evidence>
<reference evidence="4 5" key="1">
    <citation type="journal article" date="2013" name="Genome Announc.">
        <title>Complete Genome Sequence of the Porcine Strain Brachyspira pilosicoli P43/6/78(T.).</title>
        <authorList>
            <person name="Lin C."/>
            <person name="den Bakker H.C."/>
            <person name="Suzuki H."/>
            <person name="Lefebure T."/>
            <person name="Ponnala L."/>
            <person name="Sun Q."/>
            <person name="Stanhope M.J."/>
            <person name="Wiedmann M."/>
            <person name="Duhamel G.E."/>
        </authorList>
    </citation>
    <scope>NUCLEOTIDE SEQUENCE [LARGE SCALE GENOMIC DNA]</scope>
    <source>
        <strain evidence="4 5">P43/6/78</strain>
    </source>
</reference>
<sequence>MKEYNICLCSDDNFTPYMEALIVSILKHSLDDEKFIFHIITLNFSDNSLKKIEYLKKIKDFEIKIHKPINLEKYTKWYNDKSGGKWSVHVFLKLDIPIILKDIERVLYIDSDMIVLGSLKEFFDSDMEGYYIGGVNDLNISKSHRNKLGIGYNTNYFNGGLILFNTKKYNEDNIPQKIEEYVNTHEKIFFLEQDILNYLLKDKIKYFSENYNFTSAIAKKHNNNIENVIIPHFTLVKPLYHNTPIFKNRFYYEFWKCFVETKSFKDESLKYAIILIDQNDPKIAGHNKLIDKLSWWIPFREMRNNFKIKYKRDIKEKFE</sequence>
<dbReference type="GO" id="GO:0016757">
    <property type="term" value="F:glycosyltransferase activity"/>
    <property type="evidence" value="ECO:0007669"/>
    <property type="project" value="UniProtKB-KW"/>
</dbReference>
<proteinExistence type="predicted"/>
<dbReference type="Gene3D" id="3.90.550.10">
    <property type="entry name" value="Spore Coat Polysaccharide Biosynthesis Protein SpsA, Chain A"/>
    <property type="match status" value="1"/>
</dbReference>
<keyword evidence="5" id="KW-1185">Reference proteome</keyword>
<name>A0A3B6W357_BRAPL</name>
<keyword evidence="1 4" id="KW-0328">Glycosyltransferase</keyword>
<keyword evidence="2 4" id="KW-0808">Transferase</keyword>
<dbReference type="InterPro" id="IPR050748">
    <property type="entry name" value="Glycosyltrans_8_dom-fam"/>
</dbReference>
<dbReference type="GeneID" id="56439642"/>
<evidence type="ECO:0000313" key="4">
    <source>
        <dbReference type="EMBL" id="AGA67117.1"/>
    </source>
</evidence>
<evidence type="ECO:0000313" key="5">
    <source>
        <dbReference type="Proteomes" id="UP000010793"/>
    </source>
</evidence>
<accession>A0A3B6W357</accession>
<dbReference type="InterPro" id="IPR029044">
    <property type="entry name" value="Nucleotide-diphossugar_trans"/>
</dbReference>
<dbReference type="AlphaFoldDB" id="A0A3B6W357"/>
<dbReference type="Pfam" id="PF01501">
    <property type="entry name" value="Glyco_transf_8"/>
    <property type="match status" value="1"/>
</dbReference>
<dbReference type="SUPFAM" id="SSF53448">
    <property type="entry name" value="Nucleotide-diphospho-sugar transferases"/>
    <property type="match status" value="1"/>
</dbReference>
<dbReference type="KEGG" id="bpip:BPP43_09675"/>
<dbReference type="InterPro" id="IPR002495">
    <property type="entry name" value="Glyco_trans_8"/>
</dbReference>
<evidence type="ECO:0000256" key="2">
    <source>
        <dbReference type="ARBA" id="ARBA00022679"/>
    </source>
</evidence>
<dbReference type="EMBL" id="CP002873">
    <property type="protein sequence ID" value="AGA67117.1"/>
    <property type="molecule type" value="Genomic_DNA"/>
</dbReference>
<dbReference type="PANTHER" id="PTHR13778">
    <property type="entry name" value="GLYCOSYLTRANSFERASE 8 DOMAIN-CONTAINING PROTEIN"/>
    <property type="match status" value="1"/>
</dbReference>
<dbReference type="GO" id="GO:0046872">
    <property type="term" value="F:metal ion binding"/>
    <property type="evidence" value="ECO:0007669"/>
    <property type="project" value="UniProtKB-KW"/>
</dbReference>
<gene>
    <name evidence="4" type="ORF">BPP43_09675</name>
</gene>
<dbReference type="RefSeq" id="WP_013244020.1">
    <property type="nucleotide sequence ID" value="NC_019908.1"/>
</dbReference>
<protein>
    <submittedName>
        <fullName evidence="4">UDP-galactose-lipooligosaccharide galactosyltransferase</fullName>
    </submittedName>
</protein>